<gene>
    <name evidence="2" type="ORF">PVAP13_7KG107755</name>
</gene>
<evidence type="ECO:0000313" key="3">
    <source>
        <dbReference type="Proteomes" id="UP000823388"/>
    </source>
</evidence>
<evidence type="ECO:0000313" key="2">
    <source>
        <dbReference type="EMBL" id="KAG2571435.1"/>
    </source>
</evidence>
<sequence length="68" mass="6695">MAMMAARTVLLLALLVHVLAAAAVAARPLEGRGAAGATPGGWLGSGVGAVAQMLRDAKSGPNRGTHCC</sequence>
<dbReference type="AlphaFoldDB" id="A0A8T0QDB1"/>
<keyword evidence="1" id="KW-0732">Signal</keyword>
<feature type="chain" id="PRO_5035804818" evidence="1">
    <location>
        <begin position="27"/>
        <end position="68"/>
    </location>
</feature>
<dbReference type="EMBL" id="CM029049">
    <property type="protein sequence ID" value="KAG2571435.1"/>
    <property type="molecule type" value="Genomic_DNA"/>
</dbReference>
<name>A0A8T0QDB1_PANVG</name>
<evidence type="ECO:0000256" key="1">
    <source>
        <dbReference type="SAM" id="SignalP"/>
    </source>
</evidence>
<comment type="caution">
    <text evidence="2">The sequence shown here is derived from an EMBL/GenBank/DDBJ whole genome shotgun (WGS) entry which is preliminary data.</text>
</comment>
<keyword evidence="3" id="KW-1185">Reference proteome</keyword>
<dbReference type="Proteomes" id="UP000823388">
    <property type="component" value="Chromosome 7K"/>
</dbReference>
<proteinExistence type="predicted"/>
<accession>A0A8T0QDB1</accession>
<feature type="signal peptide" evidence="1">
    <location>
        <begin position="1"/>
        <end position="26"/>
    </location>
</feature>
<reference evidence="2" key="1">
    <citation type="submission" date="2020-05" db="EMBL/GenBank/DDBJ databases">
        <title>WGS assembly of Panicum virgatum.</title>
        <authorList>
            <person name="Lovell J.T."/>
            <person name="Jenkins J."/>
            <person name="Shu S."/>
            <person name="Juenger T.E."/>
            <person name="Schmutz J."/>
        </authorList>
    </citation>
    <scope>NUCLEOTIDE SEQUENCE</scope>
    <source>
        <strain evidence="2">AP13</strain>
    </source>
</reference>
<organism evidence="2 3">
    <name type="scientific">Panicum virgatum</name>
    <name type="common">Blackwell switchgrass</name>
    <dbReference type="NCBI Taxonomy" id="38727"/>
    <lineage>
        <taxon>Eukaryota</taxon>
        <taxon>Viridiplantae</taxon>
        <taxon>Streptophyta</taxon>
        <taxon>Embryophyta</taxon>
        <taxon>Tracheophyta</taxon>
        <taxon>Spermatophyta</taxon>
        <taxon>Magnoliopsida</taxon>
        <taxon>Liliopsida</taxon>
        <taxon>Poales</taxon>
        <taxon>Poaceae</taxon>
        <taxon>PACMAD clade</taxon>
        <taxon>Panicoideae</taxon>
        <taxon>Panicodae</taxon>
        <taxon>Paniceae</taxon>
        <taxon>Panicinae</taxon>
        <taxon>Panicum</taxon>
        <taxon>Panicum sect. Hiantes</taxon>
    </lineage>
</organism>
<protein>
    <submittedName>
        <fullName evidence="2">Uncharacterized protein</fullName>
    </submittedName>
</protein>